<evidence type="ECO:0000313" key="2">
    <source>
        <dbReference type="EMBL" id="KAK0721022.1"/>
    </source>
</evidence>
<evidence type="ECO:0000256" key="1">
    <source>
        <dbReference type="SAM" id="MobiDB-lite"/>
    </source>
</evidence>
<dbReference type="AlphaFoldDB" id="A0AA40AS82"/>
<feature type="region of interest" description="Disordered" evidence="1">
    <location>
        <begin position="1"/>
        <end position="39"/>
    </location>
</feature>
<proteinExistence type="predicted"/>
<dbReference type="EMBL" id="JAUKUA010000003">
    <property type="protein sequence ID" value="KAK0721022.1"/>
    <property type="molecule type" value="Genomic_DNA"/>
</dbReference>
<feature type="compositionally biased region" description="Polar residues" evidence="1">
    <location>
        <begin position="1"/>
        <end position="38"/>
    </location>
</feature>
<reference evidence="2" key="1">
    <citation type="submission" date="2023-06" db="EMBL/GenBank/DDBJ databases">
        <title>Genome-scale phylogeny and comparative genomics of the fungal order Sordariales.</title>
        <authorList>
            <consortium name="Lawrence Berkeley National Laboratory"/>
            <person name="Hensen N."/>
            <person name="Bonometti L."/>
            <person name="Westerberg I."/>
            <person name="Brannstrom I.O."/>
            <person name="Guillou S."/>
            <person name="Cros-Aarteil S."/>
            <person name="Calhoun S."/>
            <person name="Haridas S."/>
            <person name="Kuo A."/>
            <person name="Mondo S."/>
            <person name="Pangilinan J."/>
            <person name="Riley R."/>
            <person name="Labutti K."/>
            <person name="Andreopoulos B."/>
            <person name="Lipzen A."/>
            <person name="Chen C."/>
            <person name="Yanf M."/>
            <person name="Daum C."/>
            <person name="Ng V."/>
            <person name="Clum A."/>
            <person name="Steindorff A."/>
            <person name="Ohm R."/>
            <person name="Martin F."/>
            <person name="Silar P."/>
            <person name="Natvig D."/>
            <person name="Lalanne C."/>
            <person name="Gautier V."/>
            <person name="Ament-Velasquez S.L."/>
            <person name="Kruys A."/>
            <person name="Hutchinson M.I."/>
            <person name="Powell A.J."/>
            <person name="Barry K."/>
            <person name="Miller A.N."/>
            <person name="Grigoriev I.V."/>
            <person name="Debuchy R."/>
            <person name="Gladieux P."/>
            <person name="Thoren M.H."/>
            <person name="Johannesson H."/>
        </authorList>
    </citation>
    <scope>NUCLEOTIDE SEQUENCE</scope>
    <source>
        <strain evidence="2">SMH4607-1</strain>
    </source>
</reference>
<sequence length="193" mass="21569">MDPSVSDTGHQPLTDEFSTLGESSTPKANDTSPTSPGSATAPFEFIKWWEDDDFGVDEEICELGDLLRRFSRYSVEEWSIPQGSHREVYMATINKLNAFTSFSEPIQLLSPYPSVLERRHFPMVLVRIMLNAHSFNAKKFANWLLRAPSAAKGITIEGAYDGFSIYSLDCQNAASNAVFVLPDSRVVSDGFRF</sequence>
<comment type="caution">
    <text evidence="2">The sequence shown here is derived from an EMBL/GenBank/DDBJ whole genome shotgun (WGS) entry which is preliminary data.</text>
</comment>
<keyword evidence="3" id="KW-1185">Reference proteome</keyword>
<dbReference type="Proteomes" id="UP001172102">
    <property type="component" value="Unassembled WGS sequence"/>
</dbReference>
<protein>
    <submittedName>
        <fullName evidence="2">Uncharacterized protein</fullName>
    </submittedName>
</protein>
<organism evidence="2 3">
    <name type="scientific">Lasiosphaeris hirsuta</name>
    <dbReference type="NCBI Taxonomy" id="260670"/>
    <lineage>
        <taxon>Eukaryota</taxon>
        <taxon>Fungi</taxon>
        <taxon>Dikarya</taxon>
        <taxon>Ascomycota</taxon>
        <taxon>Pezizomycotina</taxon>
        <taxon>Sordariomycetes</taxon>
        <taxon>Sordariomycetidae</taxon>
        <taxon>Sordariales</taxon>
        <taxon>Lasiosphaeriaceae</taxon>
        <taxon>Lasiosphaeris</taxon>
    </lineage>
</organism>
<gene>
    <name evidence="2" type="ORF">B0H67DRAFT_553084</name>
</gene>
<name>A0AA40AS82_9PEZI</name>
<accession>A0AA40AS82</accession>
<evidence type="ECO:0000313" key="3">
    <source>
        <dbReference type="Proteomes" id="UP001172102"/>
    </source>
</evidence>